<gene>
    <name evidence="9" type="ORF">BC670_1816</name>
</gene>
<dbReference type="PRINTS" id="PR00507">
    <property type="entry name" value="N12N6MTFRASE"/>
</dbReference>
<protein>
    <recommendedName>
        <fullName evidence="2">site-specific DNA-methyltransferase (adenine-specific)</fullName>
        <ecNumber evidence="2">2.1.1.72</ecNumber>
    </recommendedName>
</protein>
<dbReference type="SUPFAM" id="SSF53335">
    <property type="entry name" value="S-adenosyl-L-methionine-dependent methyltransferases"/>
    <property type="match status" value="1"/>
</dbReference>
<dbReference type="InterPro" id="IPR054520">
    <property type="entry name" value="M_Eco57I_C"/>
</dbReference>
<dbReference type="InterPro" id="IPR050953">
    <property type="entry name" value="N4_N6_ade-DNA_methylase"/>
</dbReference>
<organism evidence="9 10">
    <name type="scientific">Flavobacterium branchiophilum</name>
    <dbReference type="NCBI Taxonomy" id="55197"/>
    <lineage>
        <taxon>Bacteria</taxon>
        <taxon>Pseudomonadati</taxon>
        <taxon>Bacteroidota</taxon>
        <taxon>Flavobacteriia</taxon>
        <taxon>Flavobacteriales</taxon>
        <taxon>Flavobacteriaceae</taxon>
        <taxon>Flavobacterium</taxon>
    </lineage>
</organism>
<dbReference type="GO" id="GO:0009007">
    <property type="term" value="F:site-specific DNA-methyltransferase (adenine-specific) activity"/>
    <property type="evidence" value="ECO:0007669"/>
    <property type="project" value="UniProtKB-EC"/>
</dbReference>
<dbReference type="EMBL" id="VFPJ01000001">
    <property type="protein sequence ID" value="TQM40900.1"/>
    <property type="molecule type" value="Genomic_DNA"/>
</dbReference>
<dbReference type="EC" id="2.1.1.72" evidence="2"/>
<accession>A0A543G499</accession>
<dbReference type="CDD" id="cd02440">
    <property type="entry name" value="AdoMet_MTases"/>
    <property type="match status" value="1"/>
</dbReference>
<dbReference type="GO" id="GO:0006304">
    <property type="term" value="P:DNA modification"/>
    <property type="evidence" value="ECO:0007669"/>
    <property type="project" value="InterPro"/>
</dbReference>
<dbReference type="Pfam" id="PF07669">
    <property type="entry name" value="Eco57I"/>
    <property type="match status" value="1"/>
</dbReference>
<keyword evidence="5" id="KW-0949">S-adenosyl-L-methionine</keyword>
<feature type="domain" description="Type II methyltransferase M.Eco57I C-terminal" evidence="8">
    <location>
        <begin position="289"/>
        <end position="530"/>
    </location>
</feature>
<evidence type="ECO:0000259" key="8">
    <source>
        <dbReference type="Pfam" id="PF22837"/>
    </source>
</evidence>
<comment type="similarity">
    <text evidence="1">Belongs to the N(4)/N(6)-methyltransferase family.</text>
</comment>
<comment type="catalytic activity">
    <reaction evidence="6">
        <text>a 2'-deoxyadenosine in DNA + S-adenosyl-L-methionine = an N(6)-methyl-2'-deoxyadenosine in DNA + S-adenosyl-L-homocysteine + H(+)</text>
        <dbReference type="Rhea" id="RHEA:15197"/>
        <dbReference type="Rhea" id="RHEA-COMP:12418"/>
        <dbReference type="Rhea" id="RHEA-COMP:12419"/>
        <dbReference type="ChEBI" id="CHEBI:15378"/>
        <dbReference type="ChEBI" id="CHEBI:57856"/>
        <dbReference type="ChEBI" id="CHEBI:59789"/>
        <dbReference type="ChEBI" id="CHEBI:90615"/>
        <dbReference type="ChEBI" id="CHEBI:90616"/>
        <dbReference type="EC" id="2.1.1.72"/>
    </reaction>
</comment>
<evidence type="ECO:0000256" key="6">
    <source>
        <dbReference type="ARBA" id="ARBA00047942"/>
    </source>
</evidence>
<dbReference type="InterPro" id="IPR029063">
    <property type="entry name" value="SAM-dependent_MTases_sf"/>
</dbReference>
<comment type="caution">
    <text evidence="9">The sequence shown here is derived from an EMBL/GenBank/DDBJ whole genome shotgun (WGS) entry which is preliminary data.</text>
</comment>
<evidence type="ECO:0000256" key="4">
    <source>
        <dbReference type="ARBA" id="ARBA00022679"/>
    </source>
</evidence>
<name>A0A543G499_9FLAO</name>
<dbReference type="Proteomes" id="UP000320773">
    <property type="component" value="Unassembled WGS sequence"/>
</dbReference>
<evidence type="ECO:0000259" key="7">
    <source>
        <dbReference type="Pfam" id="PF07669"/>
    </source>
</evidence>
<dbReference type="PANTHER" id="PTHR33841:SF5">
    <property type="entry name" value="DNA METHYLASE (MODIFICATION METHYLASE) (METHYLTRANSFERASE)-RELATED"/>
    <property type="match status" value="1"/>
</dbReference>
<feature type="domain" description="Type II methyltransferase M.TaqI-like" evidence="7">
    <location>
        <begin position="73"/>
        <end position="213"/>
    </location>
</feature>
<dbReference type="GO" id="GO:0032259">
    <property type="term" value="P:methylation"/>
    <property type="evidence" value="ECO:0007669"/>
    <property type="project" value="UniProtKB-KW"/>
</dbReference>
<evidence type="ECO:0000313" key="10">
    <source>
        <dbReference type="Proteomes" id="UP000320773"/>
    </source>
</evidence>
<dbReference type="Gene3D" id="3.40.50.150">
    <property type="entry name" value="Vaccinia Virus protein VP39"/>
    <property type="match status" value="1"/>
</dbReference>
<dbReference type="PANTHER" id="PTHR33841">
    <property type="entry name" value="DNA METHYLTRANSFERASE YEEA-RELATED"/>
    <property type="match status" value="1"/>
</dbReference>
<evidence type="ECO:0000313" key="9">
    <source>
        <dbReference type="EMBL" id="TQM40900.1"/>
    </source>
</evidence>
<keyword evidence="3 9" id="KW-0489">Methyltransferase</keyword>
<evidence type="ECO:0000256" key="2">
    <source>
        <dbReference type="ARBA" id="ARBA00011900"/>
    </source>
</evidence>
<dbReference type="GO" id="GO:0003676">
    <property type="term" value="F:nucleic acid binding"/>
    <property type="evidence" value="ECO:0007669"/>
    <property type="project" value="InterPro"/>
</dbReference>
<keyword evidence="4 9" id="KW-0808">Transferase</keyword>
<dbReference type="RefSeq" id="WP_089081359.1">
    <property type="nucleotide sequence ID" value="NZ_VFPJ01000001.1"/>
</dbReference>
<dbReference type="PROSITE" id="PS00092">
    <property type="entry name" value="N6_MTASE"/>
    <property type="match status" value="1"/>
</dbReference>
<evidence type="ECO:0000256" key="3">
    <source>
        <dbReference type="ARBA" id="ARBA00022603"/>
    </source>
</evidence>
<dbReference type="AlphaFoldDB" id="A0A543G499"/>
<reference evidence="9 10" key="1">
    <citation type="submission" date="2019-06" db="EMBL/GenBank/DDBJ databases">
        <title>Genomic Encyclopedia of Archaeal and Bacterial Type Strains, Phase II (KMG-II): from individual species to whole genera.</title>
        <authorList>
            <person name="Goeker M."/>
        </authorList>
    </citation>
    <scope>NUCLEOTIDE SEQUENCE [LARGE SCALE GENOMIC DNA]</scope>
    <source>
        <strain evidence="9 10">DSM 24789</strain>
    </source>
</reference>
<dbReference type="InterPro" id="IPR011639">
    <property type="entry name" value="MethylTrfase_TaqI-like_dom"/>
</dbReference>
<proteinExistence type="inferred from homology"/>
<sequence length="541" mass="63043">MIETTEHIVNNSIEIEYSKSISLEHRKKFAQFFTPFPIADAMAQWVLGNENLKTILEPAFGLGVFSRAILNQNKEINIKGFEVDETIFGNAKEYFDDFDNVNLHLQDYMYNDWKNKYDGIICNPPYFKFHDYDNKNILKEIETNLKCKLNGFTNLYTLFLLKSIHQLSKNGRCAYIIPSEFLNSDYGKLVKTYLIKSKTLRHIIVIDFEENVFDDALTTASIILCANDDLTDKVQFSNIQSLQDLSKIDEIISKYPNFSETEQTYSFTELNPDIKWKAYYQKQNSIKFKNLVPFSTYAKVVRGIATGSNEYFTFNFSKAKEFNIDEQYLLPCICSAKDAKTSFFTKQDFEELKKSDKSVFLFNAQNSTDKNISLYIQRGESEEINKRFLTASRTPWYSLENRKPAPIWVSVFNRSGLRFIRNEANISNLTSYHCIYPKQTSLFSEIDIDLLFAYLLTDTAKQIFEDNSRQYGNGLQKFEPNDLNKGMMLDLGLLDKQTSNEILKLYKEYKSLILDNKNGDEIINKIDQILTEKYSEKKHWA</sequence>
<dbReference type="Pfam" id="PF22837">
    <property type="entry name" value="M_Eco57I_C"/>
    <property type="match status" value="1"/>
</dbReference>
<dbReference type="InterPro" id="IPR002052">
    <property type="entry name" value="DNA_methylase_N6_adenine_CS"/>
</dbReference>
<evidence type="ECO:0000256" key="1">
    <source>
        <dbReference type="ARBA" id="ARBA00006594"/>
    </source>
</evidence>
<evidence type="ECO:0000256" key="5">
    <source>
        <dbReference type="ARBA" id="ARBA00022691"/>
    </source>
</evidence>